<evidence type="ECO:0000259" key="1">
    <source>
        <dbReference type="PROSITE" id="PS50878"/>
    </source>
</evidence>
<feature type="domain" description="Reverse transcriptase" evidence="1">
    <location>
        <begin position="1"/>
        <end position="137"/>
    </location>
</feature>
<dbReference type="PANTHER" id="PTHR33050">
    <property type="entry name" value="REVERSE TRANSCRIPTASE DOMAIN-CONTAINING PROTEIN"/>
    <property type="match status" value="1"/>
</dbReference>
<dbReference type="GO" id="GO:0003676">
    <property type="term" value="F:nucleic acid binding"/>
    <property type="evidence" value="ECO:0007669"/>
    <property type="project" value="InterPro"/>
</dbReference>
<comment type="caution">
    <text evidence="2">The sequence shown here is derived from an EMBL/GenBank/DDBJ whole genome shotgun (WGS) entry which is preliminary data.</text>
</comment>
<reference evidence="2 3" key="1">
    <citation type="submission" date="2024-01" db="EMBL/GenBank/DDBJ databases">
        <title>The genome of the rayed Mediterranean limpet Patella caerulea (Linnaeus, 1758).</title>
        <authorList>
            <person name="Anh-Thu Weber A."/>
            <person name="Halstead-Nussloch G."/>
        </authorList>
    </citation>
    <scope>NUCLEOTIDE SEQUENCE [LARGE SCALE GENOMIC DNA]</scope>
    <source>
        <strain evidence="2">AATW-2023a</strain>
        <tissue evidence="2">Whole specimen</tissue>
    </source>
</reference>
<protein>
    <recommendedName>
        <fullName evidence="1">Reverse transcriptase domain-containing protein</fullName>
    </recommendedName>
</protein>
<dbReference type="InterPro" id="IPR043128">
    <property type="entry name" value="Rev_trsase/Diguanyl_cyclase"/>
</dbReference>
<gene>
    <name evidence="2" type="ORF">SNE40_009077</name>
</gene>
<sequence>MDTVRTVFDLIVPSCYMSSLDLRDAYYSVPINKLHRKFLRFEWEGKLYQFNALPNGLSSGPRIFTKIMKPVFAHLRQLGVVSSGYIDDVFLMGNTYQQCLNNVCITIKLLSSLGFLIHKDKSNFEPQQSLEHLGFNLDSVNMVVSLPFEKSKKLICSCQNLLVYTKPKIRMVAQVIGLMVSSLPAISNGEIYYRILEIEKINALKVAEGDYEQTMCLSKQARQDLLWWCANLEASSRSLVESLPSVTLQTDASLLGWGAVLREVSTGGRWNEVESKHHINYLELKAALFGLQALCVDVHNEHVRIEMDNTTAVAYVNSKGGSKSPLCNFIAREISLWCIEHNITLSASHIPGVSNHSADRESRVFDDKTEWALNKSLFNELSDIFGHPDIDMFASRLNKSRLTSM</sequence>
<dbReference type="AlphaFoldDB" id="A0AAN8PPM9"/>
<proteinExistence type="predicted"/>
<dbReference type="CDD" id="cd09275">
    <property type="entry name" value="RNase_HI_RT_DIRS1"/>
    <property type="match status" value="1"/>
</dbReference>
<dbReference type="Proteomes" id="UP001347796">
    <property type="component" value="Unassembled WGS sequence"/>
</dbReference>
<evidence type="ECO:0000313" key="3">
    <source>
        <dbReference type="Proteomes" id="UP001347796"/>
    </source>
</evidence>
<dbReference type="EMBL" id="JAZGQO010000007">
    <property type="protein sequence ID" value="KAK6181152.1"/>
    <property type="molecule type" value="Genomic_DNA"/>
</dbReference>
<dbReference type="PROSITE" id="PS50878">
    <property type="entry name" value="RT_POL"/>
    <property type="match status" value="1"/>
</dbReference>
<dbReference type="GO" id="GO:0006259">
    <property type="term" value="P:DNA metabolic process"/>
    <property type="evidence" value="ECO:0007669"/>
    <property type="project" value="UniProtKB-ARBA"/>
</dbReference>
<accession>A0AAN8PPM9</accession>
<dbReference type="Pfam" id="PF00078">
    <property type="entry name" value="RVT_1"/>
    <property type="match status" value="1"/>
</dbReference>
<keyword evidence="3" id="KW-1185">Reference proteome</keyword>
<dbReference type="Gene3D" id="3.30.420.10">
    <property type="entry name" value="Ribonuclease H-like superfamily/Ribonuclease H"/>
    <property type="match status" value="1"/>
</dbReference>
<dbReference type="CDD" id="cd03714">
    <property type="entry name" value="RT_DIRS1"/>
    <property type="match status" value="1"/>
</dbReference>
<dbReference type="Gene3D" id="3.30.70.270">
    <property type="match status" value="1"/>
</dbReference>
<dbReference type="InterPro" id="IPR052055">
    <property type="entry name" value="Hepadnavirus_pol/RT"/>
</dbReference>
<dbReference type="InterPro" id="IPR036397">
    <property type="entry name" value="RNaseH_sf"/>
</dbReference>
<name>A0AAN8PPM9_PATCE</name>
<evidence type="ECO:0000313" key="2">
    <source>
        <dbReference type="EMBL" id="KAK6181152.1"/>
    </source>
</evidence>
<dbReference type="InterPro" id="IPR000477">
    <property type="entry name" value="RT_dom"/>
</dbReference>
<dbReference type="SUPFAM" id="SSF56672">
    <property type="entry name" value="DNA/RNA polymerases"/>
    <property type="match status" value="1"/>
</dbReference>
<organism evidence="2 3">
    <name type="scientific">Patella caerulea</name>
    <name type="common">Rayed Mediterranean limpet</name>
    <dbReference type="NCBI Taxonomy" id="87958"/>
    <lineage>
        <taxon>Eukaryota</taxon>
        <taxon>Metazoa</taxon>
        <taxon>Spiralia</taxon>
        <taxon>Lophotrochozoa</taxon>
        <taxon>Mollusca</taxon>
        <taxon>Gastropoda</taxon>
        <taxon>Patellogastropoda</taxon>
        <taxon>Patelloidea</taxon>
        <taxon>Patellidae</taxon>
        <taxon>Patella</taxon>
    </lineage>
</organism>
<dbReference type="InterPro" id="IPR043502">
    <property type="entry name" value="DNA/RNA_pol_sf"/>
</dbReference>
<dbReference type="PANTHER" id="PTHR33050:SF7">
    <property type="entry name" value="RIBONUCLEASE H"/>
    <property type="match status" value="1"/>
</dbReference>